<name>A0ABP1FIJ0_9CHLO</name>
<gene>
    <name evidence="2" type="primary">g91</name>
    <name evidence="2" type="ORF">VP750_LOCUS74</name>
</gene>
<comment type="caution">
    <text evidence="2">The sequence shown here is derived from an EMBL/GenBank/DDBJ whole genome shotgun (WGS) entry which is preliminary data.</text>
</comment>
<proteinExistence type="predicted"/>
<sequence>MRVLPTLPLSVLSVLLLSQHIKGDAEDDSKISNFVASLTAETFYQTGQKSIGDQAGQHCSNQCSLVKSPYEGEPDQLSGPCGCIVPHHACSAEFNEGIVKELCAVLGTRDFATALTDSEGSMAAGGTRRLHNSKDLSPLATAECWQGSENLKAVCEVLFEEASRPLLHALRKARSKNIKFSHCALSFGDQAPLRSERCFTSNQTDSTGAPLFAVGRVLSAGPAGASTPLTFSAHYDNHWEFTTHELNFVLKSSGAEAAEFTPRRGSKVHKLAALTPATGLE</sequence>
<organism evidence="2 3">
    <name type="scientific">Coccomyxa viridis</name>
    <dbReference type="NCBI Taxonomy" id="1274662"/>
    <lineage>
        <taxon>Eukaryota</taxon>
        <taxon>Viridiplantae</taxon>
        <taxon>Chlorophyta</taxon>
        <taxon>core chlorophytes</taxon>
        <taxon>Trebouxiophyceae</taxon>
        <taxon>Trebouxiophyceae incertae sedis</taxon>
        <taxon>Coccomyxaceae</taxon>
        <taxon>Coccomyxa</taxon>
    </lineage>
</organism>
<evidence type="ECO:0000313" key="2">
    <source>
        <dbReference type="EMBL" id="CAL5218415.1"/>
    </source>
</evidence>
<feature type="chain" id="PRO_5046381733" evidence="1">
    <location>
        <begin position="26"/>
        <end position="281"/>
    </location>
</feature>
<feature type="signal peptide" evidence="1">
    <location>
        <begin position="1"/>
        <end position="25"/>
    </location>
</feature>
<protein>
    <submittedName>
        <fullName evidence="2">G91 protein</fullName>
    </submittedName>
</protein>
<accession>A0ABP1FIJ0</accession>
<reference evidence="2 3" key="1">
    <citation type="submission" date="2024-06" db="EMBL/GenBank/DDBJ databases">
        <authorList>
            <person name="Kraege A."/>
            <person name="Thomma B."/>
        </authorList>
    </citation>
    <scope>NUCLEOTIDE SEQUENCE [LARGE SCALE GENOMIC DNA]</scope>
</reference>
<dbReference type="EMBL" id="CAXHTA020000001">
    <property type="protein sequence ID" value="CAL5218415.1"/>
    <property type="molecule type" value="Genomic_DNA"/>
</dbReference>
<evidence type="ECO:0000256" key="1">
    <source>
        <dbReference type="SAM" id="SignalP"/>
    </source>
</evidence>
<evidence type="ECO:0000313" key="3">
    <source>
        <dbReference type="Proteomes" id="UP001497392"/>
    </source>
</evidence>
<keyword evidence="1" id="KW-0732">Signal</keyword>
<dbReference type="Proteomes" id="UP001497392">
    <property type="component" value="Unassembled WGS sequence"/>
</dbReference>
<keyword evidence="3" id="KW-1185">Reference proteome</keyword>